<proteinExistence type="predicted"/>
<evidence type="ECO:0000313" key="1">
    <source>
        <dbReference type="EMBL" id="KAF8796486.1"/>
    </source>
</evidence>
<organism evidence="1 2">
    <name type="scientific">Argiope bruennichi</name>
    <name type="common">Wasp spider</name>
    <name type="synonym">Aranea bruennichi</name>
    <dbReference type="NCBI Taxonomy" id="94029"/>
    <lineage>
        <taxon>Eukaryota</taxon>
        <taxon>Metazoa</taxon>
        <taxon>Ecdysozoa</taxon>
        <taxon>Arthropoda</taxon>
        <taxon>Chelicerata</taxon>
        <taxon>Arachnida</taxon>
        <taxon>Araneae</taxon>
        <taxon>Araneomorphae</taxon>
        <taxon>Entelegynae</taxon>
        <taxon>Araneoidea</taxon>
        <taxon>Araneidae</taxon>
        <taxon>Argiope</taxon>
    </lineage>
</organism>
<evidence type="ECO:0000313" key="2">
    <source>
        <dbReference type="Proteomes" id="UP000807504"/>
    </source>
</evidence>
<gene>
    <name evidence="1" type="ORF">HNY73_000856</name>
</gene>
<dbReference type="AlphaFoldDB" id="A0A8T0G0P5"/>
<comment type="caution">
    <text evidence="1">The sequence shown here is derived from an EMBL/GenBank/DDBJ whole genome shotgun (WGS) entry which is preliminary data.</text>
</comment>
<dbReference type="EMBL" id="JABXBU010000001">
    <property type="protein sequence ID" value="KAF8796486.1"/>
    <property type="molecule type" value="Genomic_DNA"/>
</dbReference>
<reference evidence="1" key="1">
    <citation type="journal article" date="2020" name="bioRxiv">
        <title>Chromosome-level reference genome of the European wasp spider Argiope bruennichi: a resource for studies on range expansion and evolutionary adaptation.</title>
        <authorList>
            <person name="Sheffer M.M."/>
            <person name="Hoppe A."/>
            <person name="Krehenwinkel H."/>
            <person name="Uhl G."/>
            <person name="Kuss A.W."/>
            <person name="Jensen L."/>
            <person name="Jensen C."/>
            <person name="Gillespie R.G."/>
            <person name="Hoff K.J."/>
            <person name="Prost S."/>
        </authorList>
    </citation>
    <scope>NUCLEOTIDE SEQUENCE</scope>
</reference>
<name>A0A8T0G0P5_ARGBR</name>
<accession>A0A8T0G0P5</accession>
<reference evidence="1" key="2">
    <citation type="submission" date="2020-06" db="EMBL/GenBank/DDBJ databases">
        <authorList>
            <person name="Sheffer M."/>
        </authorList>
    </citation>
    <scope>NUCLEOTIDE SEQUENCE</scope>
</reference>
<dbReference type="Proteomes" id="UP000807504">
    <property type="component" value="Unassembled WGS sequence"/>
</dbReference>
<sequence length="514" mass="58675">MTQGDSQFFLSLLASALEVIFETVIEIWNYSVLKYDLPLSCITINETNEETRNTSNATIDELLQITENLIDFSQEEIVVQNLTQIGEPNGDNVSGCSDILTPLKELACTLNNEAIKQSSFENQNDVGGNHAILVQDDAKQRGKNLSTDLNGENYQENVFKDYLNHDNGDSSYSSDNGNCSYSSDLLKETEVVQTTSTIDVIPKRTFMDERDIDCTARNRWSELRNEIISNGKQSEVNLSSTQDVCIKTNKILPDVHQEITLNKMAAYALDNLDCWHVAESSESSLEYLDNSMNNKKLAEDTTIQIIQSDASNVKSFNNKQRRVQFSEEVQTFIYEPGKNVHHPCVILKSPIAVTENKDKYKNCQSTFIIEEVEETSYHSYVIREQEKEITSVYRKNPDILETMGRAYAGRPADDNNYLSDESDTSDASFERQNRIESWLQLANEDNKFLLDNVYPIYNCSSKHKHRKEDCKTSKTEHGNIRFNKAVVRAARKQSKEILDRICKKLFQQKSVTRK</sequence>
<protein>
    <submittedName>
        <fullName evidence="1">Uncharacterized protein</fullName>
    </submittedName>
</protein>
<keyword evidence="2" id="KW-1185">Reference proteome</keyword>